<keyword evidence="7 13" id="KW-0227">DNA damage</keyword>
<feature type="site" description="Substrate discrimination" evidence="13">
    <location>
        <position position="29"/>
    </location>
</feature>
<dbReference type="Gene3D" id="3.30.1490.100">
    <property type="entry name" value="DNA polymerase, Y-family, little finger domain"/>
    <property type="match status" value="1"/>
</dbReference>
<comment type="catalytic activity">
    <reaction evidence="12 13">
        <text>DNA(n) + a 2'-deoxyribonucleoside 5'-triphosphate = DNA(n+1) + diphosphate</text>
        <dbReference type="Rhea" id="RHEA:22508"/>
        <dbReference type="Rhea" id="RHEA-COMP:17339"/>
        <dbReference type="Rhea" id="RHEA-COMP:17340"/>
        <dbReference type="ChEBI" id="CHEBI:33019"/>
        <dbReference type="ChEBI" id="CHEBI:61560"/>
        <dbReference type="ChEBI" id="CHEBI:173112"/>
        <dbReference type="EC" id="2.7.7.7"/>
    </reaction>
</comment>
<feature type="binding site" evidence="13">
    <location>
        <position position="122"/>
    </location>
    <ligand>
        <name>Mg(2+)</name>
        <dbReference type="ChEBI" id="CHEBI:18420"/>
    </ligand>
</feature>
<dbReference type="HAMAP" id="MF_01113">
    <property type="entry name" value="DNApol_IV"/>
    <property type="match status" value="1"/>
</dbReference>
<dbReference type="GO" id="GO:0042276">
    <property type="term" value="P:error-prone translesion synthesis"/>
    <property type="evidence" value="ECO:0007669"/>
    <property type="project" value="TreeGrafter"/>
</dbReference>
<dbReference type="SUPFAM" id="SSF100879">
    <property type="entry name" value="Lesion bypass DNA polymerase (Y-family), little finger domain"/>
    <property type="match status" value="1"/>
</dbReference>
<dbReference type="InterPro" id="IPR036775">
    <property type="entry name" value="DNA_pol_Y-fam_lit_finger_sf"/>
</dbReference>
<evidence type="ECO:0000256" key="10">
    <source>
        <dbReference type="ARBA" id="ARBA00023125"/>
    </source>
</evidence>
<keyword evidence="4 13" id="KW-0548">Nucleotidyltransferase</keyword>
<keyword evidence="2 13" id="KW-0515">Mutator protein</keyword>
<dbReference type="InterPro" id="IPR050116">
    <property type="entry name" value="DNA_polymerase-Y"/>
</dbReference>
<dbReference type="GO" id="GO:0000287">
    <property type="term" value="F:magnesium ion binding"/>
    <property type="evidence" value="ECO:0007669"/>
    <property type="project" value="UniProtKB-UniRule"/>
</dbReference>
<dbReference type="PANTHER" id="PTHR11076">
    <property type="entry name" value="DNA REPAIR POLYMERASE UMUC / TRANSFERASE FAMILY MEMBER"/>
    <property type="match status" value="1"/>
</dbReference>
<dbReference type="InterPro" id="IPR022880">
    <property type="entry name" value="DNApol_IV"/>
</dbReference>
<keyword evidence="15" id="KW-1185">Reference proteome</keyword>
<accession>A0A0X8FLP6</accession>
<evidence type="ECO:0000256" key="2">
    <source>
        <dbReference type="ARBA" id="ARBA00022457"/>
    </source>
</evidence>
<dbReference type="RefSeq" id="WP_067977832.1">
    <property type="nucleotide sequence ID" value="NZ_CP014163.1"/>
</dbReference>
<dbReference type="STRING" id="128944.AWM75_02495"/>
<evidence type="ECO:0000256" key="11">
    <source>
        <dbReference type="ARBA" id="ARBA00023204"/>
    </source>
</evidence>
<dbReference type="Pfam" id="PF00817">
    <property type="entry name" value="IMS"/>
    <property type="match status" value="1"/>
</dbReference>
<evidence type="ECO:0000313" key="15">
    <source>
        <dbReference type="Proteomes" id="UP000062260"/>
    </source>
</evidence>
<keyword evidence="9 13" id="KW-0239">DNA-directed DNA polymerase</keyword>
<evidence type="ECO:0000313" key="14">
    <source>
        <dbReference type="EMBL" id="AMB98932.1"/>
    </source>
</evidence>
<dbReference type="GO" id="GO:0006281">
    <property type="term" value="P:DNA repair"/>
    <property type="evidence" value="ECO:0007669"/>
    <property type="project" value="UniProtKB-UniRule"/>
</dbReference>
<comment type="function">
    <text evidence="13">Poorly processive, error-prone DNA polymerase involved in untargeted mutagenesis. Copies undamaged DNA at stalled replication forks, which arise in vivo from mismatched or misaligned primer ends. These misaligned primers can be extended by PolIV. Exhibits no 3'-5' exonuclease (proofreading) activity. May be involved in translesional synthesis, in conjunction with the beta clamp from PolIII.</text>
</comment>
<dbReference type="InterPro" id="IPR024728">
    <property type="entry name" value="PolY_HhH_motif"/>
</dbReference>
<keyword evidence="10 13" id="KW-0238">DNA-binding</keyword>
<dbReference type="Pfam" id="PF11798">
    <property type="entry name" value="IMS_HHH"/>
    <property type="match status" value="1"/>
</dbReference>
<evidence type="ECO:0000256" key="9">
    <source>
        <dbReference type="ARBA" id="ARBA00022932"/>
    </source>
</evidence>
<dbReference type="NCBIfam" id="NF002677">
    <property type="entry name" value="PRK02406.1"/>
    <property type="match status" value="1"/>
</dbReference>
<dbReference type="PROSITE" id="PS50173">
    <property type="entry name" value="UMUC"/>
    <property type="match status" value="1"/>
</dbReference>
<keyword evidence="5 13" id="KW-0235">DNA replication</keyword>
<keyword evidence="11 13" id="KW-0234">DNA repair</keyword>
<dbReference type="InterPro" id="IPR017961">
    <property type="entry name" value="DNA_pol_Y-fam_little_finger"/>
</dbReference>
<dbReference type="Gene3D" id="3.30.70.270">
    <property type="match status" value="1"/>
</dbReference>
<reference evidence="14 15" key="1">
    <citation type="journal article" date="2016" name="Genome Announc.">
        <title>Complete Genome Sequences of Aerococcus christensenii CCUG 28831T, Aerococcus sanguinicola CCUG 43001T, Aerococcus urinae CCUG 36881T, Aerococcus urinaeequi CCUG 28094T, Aerococcus urinaehominis CCUG 42038 BT, and Aerococcus viridans CCUG 4311T.</title>
        <authorList>
            <person name="Carkaci D."/>
            <person name="Dargis R."/>
            <person name="Nielsen X.C."/>
            <person name="Skovgaard O."/>
            <person name="Fuursted K."/>
            <person name="Christensen J.J."/>
        </authorList>
    </citation>
    <scope>NUCLEOTIDE SEQUENCE [LARGE SCALE GENOMIC DNA]</scope>
    <source>
        <strain evidence="14 15">CCUG42038B</strain>
    </source>
</reference>
<dbReference type="KEGG" id="auh:AWM75_02495"/>
<keyword evidence="13" id="KW-0963">Cytoplasm</keyword>
<comment type="subunit">
    <text evidence="13">Monomer.</text>
</comment>
<evidence type="ECO:0000256" key="3">
    <source>
        <dbReference type="ARBA" id="ARBA00022679"/>
    </source>
</evidence>
<dbReference type="Pfam" id="PF11799">
    <property type="entry name" value="IMS_C"/>
    <property type="match status" value="1"/>
</dbReference>
<proteinExistence type="inferred from homology"/>
<name>A0A0X8FLP6_9LACT</name>
<dbReference type="GO" id="GO:0009432">
    <property type="term" value="P:SOS response"/>
    <property type="evidence" value="ECO:0007669"/>
    <property type="project" value="TreeGrafter"/>
</dbReference>
<gene>
    <name evidence="13" type="primary">dinB</name>
    <name evidence="14" type="ORF">AWM75_02495</name>
</gene>
<dbReference type="InterPro" id="IPR001126">
    <property type="entry name" value="UmuC"/>
</dbReference>
<dbReference type="Gene3D" id="3.40.1170.60">
    <property type="match status" value="1"/>
</dbReference>
<evidence type="ECO:0000256" key="12">
    <source>
        <dbReference type="ARBA" id="ARBA00049244"/>
    </source>
</evidence>
<dbReference type="GO" id="GO:0006261">
    <property type="term" value="P:DNA-templated DNA replication"/>
    <property type="evidence" value="ECO:0007669"/>
    <property type="project" value="UniProtKB-UniRule"/>
</dbReference>
<comment type="subcellular location">
    <subcellularLocation>
        <location evidence="13">Cytoplasm</location>
    </subcellularLocation>
</comment>
<dbReference type="GO" id="GO:0003684">
    <property type="term" value="F:damaged DNA binding"/>
    <property type="evidence" value="ECO:0007669"/>
    <property type="project" value="InterPro"/>
</dbReference>
<evidence type="ECO:0000256" key="4">
    <source>
        <dbReference type="ARBA" id="ARBA00022695"/>
    </source>
</evidence>
<dbReference type="Gene3D" id="1.10.150.20">
    <property type="entry name" value="5' to 3' exonuclease, C-terminal subdomain"/>
    <property type="match status" value="1"/>
</dbReference>
<dbReference type="InterPro" id="IPR043502">
    <property type="entry name" value="DNA/RNA_pol_sf"/>
</dbReference>
<keyword evidence="8 13" id="KW-0460">Magnesium</keyword>
<evidence type="ECO:0000256" key="8">
    <source>
        <dbReference type="ARBA" id="ARBA00022842"/>
    </source>
</evidence>
<feature type="active site" evidence="13">
    <location>
        <position position="123"/>
    </location>
</feature>
<dbReference type="EMBL" id="CP014163">
    <property type="protein sequence ID" value="AMB98932.1"/>
    <property type="molecule type" value="Genomic_DNA"/>
</dbReference>
<reference evidence="15" key="2">
    <citation type="submission" date="2016-01" db="EMBL/GenBank/DDBJ databases">
        <title>Six Aerococcus type strain genome sequencing and assembly using PacBio and Illumina Hiseq.</title>
        <authorList>
            <person name="Carkaci D."/>
            <person name="Dargis R."/>
            <person name="Nielsen X.C."/>
            <person name="Skovgaard O."/>
            <person name="Fuursted K."/>
            <person name="Christensen J.J."/>
        </authorList>
    </citation>
    <scope>NUCLEOTIDE SEQUENCE [LARGE SCALE GENOMIC DNA]</scope>
    <source>
        <strain evidence="15">CCUG42038B</strain>
    </source>
</reference>
<evidence type="ECO:0000256" key="6">
    <source>
        <dbReference type="ARBA" id="ARBA00022723"/>
    </source>
</evidence>
<evidence type="ECO:0000256" key="7">
    <source>
        <dbReference type="ARBA" id="ARBA00022763"/>
    </source>
</evidence>
<protein>
    <recommendedName>
        <fullName evidence="13">DNA polymerase IV</fullName>
        <shortName evidence="13">Pol IV</shortName>
        <ecNumber evidence="13">2.7.7.7</ecNumber>
    </recommendedName>
</protein>
<dbReference type="InterPro" id="IPR043128">
    <property type="entry name" value="Rev_trsase/Diguanyl_cyclase"/>
</dbReference>
<dbReference type="EC" id="2.7.7.7" evidence="13"/>
<evidence type="ECO:0000256" key="5">
    <source>
        <dbReference type="ARBA" id="ARBA00022705"/>
    </source>
</evidence>
<feature type="binding site" evidence="13">
    <location>
        <position position="24"/>
    </location>
    <ligand>
        <name>Mg(2+)</name>
        <dbReference type="ChEBI" id="CHEBI:18420"/>
    </ligand>
</feature>
<keyword evidence="6 13" id="KW-0479">Metal-binding</keyword>
<dbReference type="AlphaFoldDB" id="A0A0X8FLP6"/>
<dbReference type="OrthoDB" id="9808813at2"/>
<evidence type="ECO:0000256" key="13">
    <source>
        <dbReference type="HAMAP-Rule" id="MF_01113"/>
    </source>
</evidence>
<dbReference type="GO" id="GO:0003887">
    <property type="term" value="F:DNA-directed DNA polymerase activity"/>
    <property type="evidence" value="ECO:0007669"/>
    <property type="project" value="UniProtKB-UniRule"/>
</dbReference>
<organism evidence="14 15">
    <name type="scientific">Aerococcus urinaehominis</name>
    <dbReference type="NCBI Taxonomy" id="128944"/>
    <lineage>
        <taxon>Bacteria</taxon>
        <taxon>Bacillati</taxon>
        <taxon>Bacillota</taxon>
        <taxon>Bacilli</taxon>
        <taxon>Lactobacillales</taxon>
        <taxon>Aerococcaceae</taxon>
        <taxon>Aerococcus</taxon>
    </lineage>
</organism>
<keyword evidence="3 13" id="KW-0808">Transferase</keyword>
<dbReference type="Proteomes" id="UP000062260">
    <property type="component" value="Chromosome"/>
</dbReference>
<dbReference type="GO" id="GO:0005829">
    <property type="term" value="C:cytosol"/>
    <property type="evidence" value="ECO:0007669"/>
    <property type="project" value="TreeGrafter"/>
</dbReference>
<dbReference type="SUPFAM" id="SSF56672">
    <property type="entry name" value="DNA/RNA polymerases"/>
    <property type="match status" value="1"/>
</dbReference>
<evidence type="ECO:0000256" key="1">
    <source>
        <dbReference type="ARBA" id="ARBA00010945"/>
    </source>
</evidence>
<comment type="cofactor">
    <cofactor evidence="13">
        <name>Mg(2+)</name>
        <dbReference type="ChEBI" id="CHEBI:18420"/>
    </cofactor>
    <text evidence="13">Binds 2 magnesium ions per subunit.</text>
</comment>
<dbReference type="CDD" id="cd03586">
    <property type="entry name" value="PolY_Pol_IV_kappa"/>
    <property type="match status" value="1"/>
</dbReference>
<dbReference type="PANTHER" id="PTHR11076:SF33">
    <property type="entry name" value="DNA POLYMERASE KAPPA"/>
    <property type="match status" value="1"/>
</dbReference>
<sequence>MRTIGILQFKEPEIDGSRKILHVDMDAFYAAIEQRDNVDMRGKPVVIARHPKQNAGKGVVATCSYEARKYGIHSAMSAAEAYRLCPQAIFVPGRHDYYRQISQQVRAIFSRYTDVIEPLSIDEAFLDVTDNKKAIPYATQVAQDIQLAIYRELNLTCSIGVSYNKFIAKLASDYKKPFGLTVITPKRALAFLDQLPIDEFYGVGSRLAEKMHDLDIYKGADLKALSQEDCIRYFGKAGLALYERVRGVDNRPVKTSRQPKSVSKERTLYPFVYHEDEVDQIIYQLSNQVADSLAKKNLKGRVLTLKMRYADFTTMTRQTQLREAISQGQDINFYARELWQSHGQVQAGVRLLGVGLSQLLTREYEHIKLPLDNLYGRGEG</sequence>
<dbReference type="FunFam" id="3.30.1490.100:FF:000004">
    <property type="entry name" value="DNA polymerase IV"/>
    <property type="match status" value="1"/>
</dbReference>
<comment type="similarity">
    <text evidence="1 13">Belongs to the DNA polymerase type-Y family.</text>
</comment>